<protein>
    <submittedName>
        <fullName evidence="2">Spore coat protein B</fullName>
    </submittedName>
</protein>
<evidence type="ECO:0000313" key="2">
    <source>
        <dbReference type="EMBL" id="MDQ0216635.1"/>
    </source>
</evidence>
<evidence type="ECO:0000256" key="1">
    <source>
        <dbReference type="SAM" id="MobiDB-lite"/>
    </source>
</evidence>
<reference evidence="2" key="1">
    <citation type="submission" date="2023-07" db="EMBL/GenBank/DDBJ databases">
        <title>Genomic Encyclopedia of Type Strains, Phase IV (KMG-IV): sequencing the most valuable type-strain genomes for metagenomic binning, comparative biology and taxonomic classification.</title>
        <authorList>
            <person name="Goeker M."/>
        </authorList>
    </citation>
    <scope>NUCLEOTIDE SEQUENCE</scope>
    <source>
        <strain evidence="2">DSM 23947</strain>
    </source>
</reference>
<dbReference type="GO" id="GO:0004402">
    <property type="term" value="F:histone acetyltransferase activity"/>
    <property type="evidence" value="ECO:0007669"/>
    <property type="project" value="TreeGrafter"/>
</dbReference>
<dbReference type="PANTHER" id="PTHR20916">
    <property type="entry name" value="CYSTEINE AND GLYCINE-RICH PROTEIN 2 BINDING PROTEIN"/>
    <property type="match status" value="1"/>
</dbReference>
<feature type="compositionally biased region" description="Basic and acidic residues" evidence="1">
    <location>
        <begin position="282"/>
        <end position="292"/>
    </location>
</feature>
<feature type="region of interest" description="Disordered" evidence="1">
    <location>
        <begin position="249"/>
        <end position="305"/>
    </location>
</feature>
<name>A0AAJ1T8M7_9BACI</name>
<dbReference type="RefSeq" id="WP_307258702.1">
    <property type="nucleotide sequence ID" value="NZ_JAUSUC010000062.1"/>
</dbReference>
<dbReference type="EMBL" id="JAUSUC010000062">
    <property type="protein sequence ID" value="MDQ0216635.1"/>
    <property type="molecule type" value="Genomic_DNA"/>
</dbReference>
<keyword evidence="2" id="KW-0167">Capsid protein</keyword>
<dbReference type="PANTHER" id="PTHR20916:SF26">
    <property type="entry name" value="CYSTEINE-RICH PROTEIN 2-BINDING PROTEIN"/>
    <property type="match status" value="1"/>
</dbReference>
<proteinExistence type="predicted"/>
<accession>A0AAJ1T8M7</accession>
<gene>
    <name evidence="2" type="ORF">J2S13_003109</name>
</gene>
<evidence type="ECO:0000313" key="3">
    <source>
        <dbReference type="Proteomes" id="UP001237207"/>
    </source>
</evidence>
<organism evidence="2 3">
    <name type="scientific">Oikeobacillus pervagus</name>
    <dbReference type="NCBI Taxonomy" id="1325931"/>
    <lineage>
        <taxon>Bacteria</taxon>
        <taxon>Bacillati</taxon>
        <taxon>Bacillota</taxon>
        <taxon>Bacilli</taxon>
        <taxon>Bacillales</taxon>
        <taxon>Bacillaceae</taxon>
        <taxon>Oikeobacillus</taxon>
    </lineage>
</organism>
<keyword evidence="3" id="KW-1185">Reference proteome</keyword>
<dbReference type="AlphaFoldDB" id="A0AAJ1T8M7"/>
<keyword evidence="2" id="KW-0946">Virion</keyword>
<feature type="compositionally biased region" description="Low complexity" evidence="1">
    <location>
        <begin position="254"/>
        <end position="281"/>
    </location>
</feature>
<sequence length="317" mass="35874">MENKEANLGTKSSYHSFLMSLKGKMVTIYRGGPESRTGILLDVQSDYIAILSQKNNNDNNQNNNQNNNQSKVIYYQAEHVKSISENSKSNSMQLMQSYGEQVDFLQAENFLGLLKEFGNKTIQINQGGPESKYGTLLSVQGDHLILFTEDDGVVYVNAYHVKSICEYQNNNNFQLNNAVQSGIVYPDYVNVENFQNVFRDFSHQWVSINRGGPEAMEGVLVENAGGHYTLVNNEEVLRIHPYHIKSISVGPKGSLKQNKQNDNNQQDQSNNQNNNANNSNSDGDKKQSEIKSNRSRSRSRNNDKVVKTIDYVWNSKE</sequence>
<dbReference type="Proteomes" id="UP001237207">
    <property type="component" value="Unassembled WGS sequence"/>
</dbReference>
<comment type="caution">
    <text evidence="2">The sequence shown here is derived from an EMBL/GenBank/DDBJ whole genome shotgun (WGS) entry which is preliminary data.</text>
</comment>